<proteinExistence type="predicted"/>
<dbReference type="EMBL" id="AP024483">
    <property type="protein sequence ID" value="BCS82817.1"/>
    <property type="molecule type" value="Genomic_DNA"/>
</dbReference>
<name>A0ABM7NRU9_9VIRU</name>
<dbReference type="Proteomes" id="UP001321479">
    <property type="component" value="Segment"/>
</dbReference>
<organism evidence="1 2">
    <name type="scientific">Cotonvirus japonicus</name>
    <dbReference type="NCBI Taxonomy" id="2811091"/>
    <lineage>
        <taxon>Viruses</taxon>
        <taxon>Varidnaviria</taxon>
        <taxon>Bamfordvirae</taxon>
        <taxon>Nucleocytoviricota</taxon>
        <taxon>Megaviricetes</taxon>
        <taxon>Imitervirales</taxon>
        <taxon>Mimiviridae</taxon>
        <taxon>Megamimivirinae</taxon>
        <taxon>Cotonvirus</taxon>
        <taxon>Cotonvirus japonicum</taxon>
    </lineage>
</organism>
<evidence type="ECO:0000313" key="1">
    <source>
        <dbReference type="EMBL" id="BCS82817.1"/>
    </source>
</evidence>
<reference evidence="1 2" key="1">
    <citation type="submission" date="2021-02" db="EMBL/GenBank/DDBJ databases">
        <title>Cotonvirus japonicus, which uses Golgi apparatus of host cells for its virion factory, phylogenetically links tailed tupanvirus and icosahedral mimivirus.</title>
        <authorList>
            <person name="Takahashi H."/>
            <person name="Fukaya S."/>
            <person name="Song C."/>
            <person name="Murata K."/>
            <person name="Takemura M."/>
        </authorList>
    </citation>
    <scope>NUCLEOTIDE SEQUENCE [LARGE SCALE GENOMIC DNA]</scope>
</reference>
<protein>
    <recommendedName>
        <fullName evidence="3">Proliferating cell nuclear antigen</fullName>
    </recommendedName>
</protein>
<dbReference type="GeneID" id="80557693"/>
<keyword evidence="2" id="KW-1185">Reference proteome</keyword>
<dbReference type="RefSeq" id="YP_010841425.1">
    <property type="nucleotide sequence ID" value="NC_079139.1"/>
</dbReference>
<evidence type="ECO:0008006" key="3">
    <source>
        <dbReference type="Google" id="ProtNLM"/>
    </source>
</evidence>
<sequence>MESSNAGNVSVNNIVNDTDFVSVDCGSQKQNSTVEIPHDTDVTSKIEFINGDFNYVVEFTTKNIGFDLINIKCTHREEFYCWSFTTSDVIKTSNLLTKQNKDSGSLNISIKPEMLYNILSAYKNNTLDKIYQIKFPVSFDSHESTITIELTTVLPMMDSYRDVKFIVLDPKKIDEVERCSLKFMRLNHLNEQKNQENILKINKEMEEIRVTQDAFSEYVRTTYAKTDDLSEDPTEEEKEIEFLAQFKKFLSKPENVKILINVLEPTFILEEDMNNFVTKSECVSKEVYTADKVTFATKTDLDKYTLKPV</sequence>
<evidence type="ECO:0000313" key="2">
    <source>
        <dbReference type="Proteomes" id="UP001321479"/>
    </source>
</evidence>
<accession>A0ABM7NRU9</accession>